<accession>A0A1I3YV96</accession>
<dbReference type="GeneID" id="96304342"/>
<gene>
    <name evidence="3" type="ORF">SAMN05216275_1232</name>
</gene>
<evidence type="ECO:0000259" key="2">
    <source>
        <dbReference type="Pfam" id="PF22649"/>
    </source>
</evidence>
<proteinExistence type="predicted"/>
<keyword evidence="4" id="KW-1185">Reference proteome</keyword>
<protein>
    <recommendedName>
        <fullName evidence="2">Cgl0159-like domain-containing protein</fullName>
    </recommendedName>
</protein>
<sequence>MIEVLAMGRTGVDGGDPGDTARRARTAWREALGLPGVRGLVVGRALRYPSDDGVAAAVDTGAAMLEVA</sequence>
<dbReference type="AlphaFoldDB" id="A0A1I3YV96"/>
<reference evidence="4" key="1">
    <citation type="submission" date="2016-10" db="EMBL/GenBank/DDBJ databases">
        <authorList>
            <person name="Varghese N."/>
            <person name="Submissions S."/>
        </authorList>
    </citation>
    <scope>NUCLEOTIDE SEQUENCE [LARGE SCALE GENOMIC DNA]</scope>
    <source>
        <strain evidence="4">CGMCC 4.2126</strain>
    </source>
</reference>
<dbReference type="InterPro" id="IPR013785">
    <property type="entry name" value="Aldolase_TIM"/>
</dbReference>
<feature type="region of interest" description="Disordered" evidence="1">
    <location>
        <begin position="1"/>
        <end position="21"/>
    </location>
</feature>
<dbReference type="Proteomes" id="UP000199111">
    <property type="component" value="Unassembled WGS sequence"/>
</dbReference>
<name>A0A1I3YV96_9ACTN</name>
<dbReference type="Pfam" id="PF22649">
    <property type="entry name" value="Cgl0159"/>
    <property type="match status" value="1"/>
</dbReference>
<evidence type="ECO:0000313" key="4">
    <source>
        <dbReference type="Proteomes" id="UP000199111"/>
    </source>
</evidence>
<evidence type="ECO:0000313" key="3">
    <source>
        <dbReference type="EMBL" id="SFK35289.1"/>
    </source>
</evidence>
<dbReference type="InterPro" id="IPR054574">
    <property type="entry name" value="Cgl0159_dom"/>
</dbReference>
<dbReference type="Gene3D" id="3.20.20.70">
    <property type="entry name" value="Aldolase class I"/>
    <property type="match status" value="1"/>
</dbReference>
<feature type="domain" description="Cgl0159-like" evidence="2">
    <location>
        <begin position="14"/>
        <end position="61"/>
    </location>
</feature>
<dbReference type="RefSeq" id="WP_177245313.1">
    <property type="nucleotide sequence ID" value="NZ_FOQY01000023.1"/>
</dbReference>
<organism evidence="3 4">
    <name type="scientific">Streptosporangium canum</name>
    <dbReference type="NCBI Taxonomy" id="324952"/>
    <lineage>
        <taxon>Bacteria</taxon>
        <taxon>Bacillati</taxon>
        <taxon>Actinomycetota</taxon>
        <taxon>Actinomycetes</taxon>
        <taxon>Streptosporangiales</taxon>
        <taxon>Streptosporangiaceae</taxon>
        <taxon>Streptosporangium</taxon>
    </lineage>
</organism>
<evidence type="ECO:0000256" key="1">
    <source>
        <dbReference type="SAM" id="MobiDB-lite"/>
    </source>
</evidence>
<dbReference type="EMBL" id="FOQY01000023">
    <property type="protein sequence ID" value="SFK35289.1"/>
    <property type="molecule type" value="Genomic_DNA"/>
</dbReference>